<feature type="region of interest" description="Disordered" evidence="1">
    <location>
        <begin position="37"/>
        <end position="71"/>
    </location>
</feature>
<dbReference type="STRING" id="1123237.Salmuc_05246"/>
<sequence length="71" mass="7559">MHVGVSASARFRRDSVPPCCFPLLAVKSGLRHRYATPGPAQAQLCRRRPATKEKAGPAGPASECTGARMPQ</sequence>
<dbReference type="EMBL" id="APVH01000021">
    <property type="protein sequence ID" value="EPX82497.1"/>
    <property type="molecule type" value="Genomic_DNA"/>
</dbReference>
<proteinExistence type="predicted"/>
<comment type="caution">
    <text evidence="2">The sequence shown here is derived from an EMBL/GenBank/DDBJ whole genome shotgun (WGS) entry which is preliminary data.</text>
</comment>
<dbReference type="AlphaFoldDB" id="S9QS91"/>
<dbReference type="HOGENOM" id="CLU_2737706_0_0_5"/>
<protein>
    <submittedName>
        <fullName evidence="2">Uncharacterized protein</fullName>
    </submittedName>
</protein>
<accession>S9QS91</accession>
<dbReference type="Proteomes" id="UP000015347">
    <property type="component" value="Unassembled WGS sequence"/>
</dbReference>
<reference evidence="3" key="1">
    <citation type="journal article" date="2014" name="Stand. Genomic Sci.">
        <title>Genome sequence of the exopolysaccharide-producing Salipiger mucosus type strain (DSM 16094(T)), a moderately halophilic member of the Roseobacter clade.</title>
        <authorList>
            <person name="Riedel T."/>
            <person name="Spring S."/>
            <person name="Fiebig A."/>
            <person name="Petersen J."/>
            <person name="Kyrpides N.C."/>
            <person name="Goker M."/>
            <person name="Klenk H.P."/>
        </authorList>
    </citation>
    <scope>NUCLEOTIDE SEQUENCE [LARGE SCALE GENOMIC DNA]</scope>
    <source>
        <strain evidence="3">DSM 16094</strain>
    </source>
</reference>
<organism evidence="2 3">
    <name type="scientific">Salipiger mucosus DSM 16094</name>
    <dbReference type="NCBI Taxonomy" id="1123237"/>
    <lineage>
        <taxon>Bacteria</taxon>
        <taxon>Pseudomonadati</taxon>
        <taxon>Pseudomonadota</taxon>
        <taxon>Alphaproteobacteria</taxon>
        <taxon>Rhodobacterales</taxon>
        <taxon>Roseobacteraceae</taxon>
        <taxon>Salipiger</taxon>
    </lineage>
</organism>
<gene>
    <name evidence="2" type="ORF">Salmuc_05246</name>
</gene>
<name>S9QS91_9RHOB</name>
<evidence type="ECO:0000313" key="2">
    <source>
        <dbReference type="EMBL" id="EPX82497.1"/>
    </source>
</evidence>
<keyword evidence="3" id="KW-1185">Reference proteome</keyword>
<evidence type="ECO:0000313" key="3">
    <source>
        <dbReference type="Proteomes" id="UP000015347"/>
    </source>
</evidence>
<evidence type="ECO:0000256" key="1">
    <source>
        <dbReference type="SAM" id="MobiDB-lite"/>
    </source>
</evidence>